<reference evidence="1 2" key="1">
    <citation type="submission" date="2016-11" db="EMBL/GenBank/DDBJ databases">
        <title>Draft Genome Sequences of Nine Cyanobacterial Strains from Diverse Habitats.</title>
        <authorList>
            <person name="Zhu T."/>
            <person name="Hou S."/>
            <person name="Lu X."/>
            <person name="Hess W.R."/>
        </authorList>
    </citation>
    <scope>NUCLEOTIDE SEQUENCE [LARGE SCALE GENOMIC DNA]</scope>
    <source>
        <strain evidence="1 2">IAM M-71</strain>
    </source>
</reference>
<name>A0A1U7I3P5_9CYAN</name>
<gene>
    <name evidence="1" type="ORF">NIES2119_30215</name>
</gene>
<dbReference type="AlphaFoldDB" id="A0A1U7I3P5"/>
<accession>A0A1U7I3P5</accession>
<evidence type="ECO:0000313" key="2">
    <source>
        <dbReference type="Proteomes" id="UP000185860"/>
    </source>
</evidence>
<organism evidence="1 2">
    <name type="scientific">[Phormidium ambiguum] IAM M-71</name>
    <dbReference type="NCBI Taxonomy" id="454136"/>
    <lineage>
        <taxon>Bacteria</taxon>
        <taxon>Bacillati</taxon>
        <taxon>Cyanobacteriota</taxon>
        <taxon>Cyanophyceae</taxon>
        <taxon>Oscillatoriophycideae</taxon>
        <taxon>Aerosakkonematales</taxon>
        <taxon>Aerosakkonemataceae</taxon>
        <taxon>Floridanema</taxon>
    </lineage>
</organism>
<proteinExistence type="predicted"/>
<dbReference type="OrthoDB" id="573505at2"/>
<dbReference type="EMBL" id="MRCE01000059">
    <property type="protein sequence ID" value="OKH30766.1"/>
    <property type="molecule type" value="Genomic_DNA"/>
</dbReference>
<dbReference type="RefSeq" id="WP_073597197.1">
    <property type="nucleotide sequence ID" value="NZ_MRCE01000059.1"/>
</dbReference>
<dbReference type="Proteomes" id="UP000185860">
    <property type="component" value="Unassembled WGS sequence"/>
</dbReference>
<dbReference type="STRING" id="454136.NIES2119_30215"/>
<sequence length="91" mass="10644">MKLNHKSTNGSWDVYKQLELIPESVSRTVERPNHLVSGLNFCWKVLLALLIDELVEEQRVEYLDRCWSLNEFGKGELSAPNSLQRLWVLME</sequence>
<comment type="caution">
    <text evidence="1">The sequence shown here is derived from an EMBL/GenBank/DDBJ whole genome shotgun (WGS) entry which is preliminary data.</text>
</comment>
<evidence type="ECO:0000313" key="1">
    <source>
        <dbReference type="EMBL" id="OKH30766.1"/>
    </source>
</evidence>
<protein>
    <submittedName>
        <fullName evidence="1">Uncharacterized protein</fullName>
    </submittedName>
</protein>